<protein>
    <recommendedName>
        <fullName evidence="1">SGNH hydrolase-type esterase domain-containing protein</fullName>
    </recommendedName>
</protein>
<dbReference type="Gene3D" id="3.40.50.1110">
    <property type="entry name" value="SGNH hydrolase"/>
    <property type="match status" value="1"/>
</dbReference>
<dbReference type="PANTHER" id="PTHR37981:SF1">
    <property type="entry name" value="SGNH HYDROLASE-TYPE ESTERASE DOMAIN-CONTAINING PROTEIN"/>
    <property type="match status" value="1"/>
</dbReference>
<dbReference type="Pfam" id="PF13472">
    <property type="entry name" value="Lipase_GDSL_2"/>
    <property type="match status" value="1"/>
</dbReference>
<sequence length="358" mass="36691">MGIAAAVLMVAGCGEGSGAAKASVSSSPSGNAARPAAAELTATAEKTLHTEADALYGAAAKIPSFGKRRTSLIGVGDSEMSGEGLGHYAAGTDGPANYCHRSSSAAINHTGLDVDTVYDLACSGATSADVRAGAKAQYADQRPQAETLAIRARLTRVKAVALMVGANDVNYGSVMADCVTRALRFKQPCQKTYGPGWKARVAAKMPSVAASVRSIQKVMHDAGYLPGDYRLVVMSYPSPLGPGTHGSGTGCLAYSSDGKWARDTADPVLSAGLRGVAQQTGAGFLDLSKAFLGHEACSTKPWVRGVQLELKNRNSMAAGSYHPNATGHRMIARCLGAYFAAAKADGVCTASGTAVRLS</sequence>
<dbReference type="EMBL" id="MLCF01000013">
    <property type="protein sequence ID" value="OIV38735.1"/>
    <property type="molecule type" value="Genomic_DNA"/>
</dbReference>
<dbReference type="GO" id="GO:0006629">
    <property type="term" value="P:lipid metabolic process"/>
    <property type="evidence" value="ECO:0007669"/>
    <property type="project" value="TreeGrafter"/>
</dbReference>
<proteinExistence type="predicted"/>
<feature type="domain" description="SGNH hydrolase-type esterase" evidence="1">
    <location>
        <begin position="75"/>
        <end position="329"/>
    </location>
</feature>
<evidence type="ECO:0000313" key="2">
    <source>
        <dbReference type="EMBL" id="OIV38735.1"/>
    </source>
</evidence>
<dbReference type="InterPro" id="IPR037460">
    <property type="entry name" value="SEST-like"/>
</dbReference>
<accession>A0A1J7BJ78</accession>
<organism evidence="2 3">
    <name type="scientific">Mangrovactinospora gilvigrisea</name>
    <dbReference type="NCBI Taxonomy" id="1428644"/>
    <lineage>
        <taxon>Bacteria</taxon>
        <taxon>Bacillati</taxon>
        <taxon>Actinomycetota</taxon>
        <taxon>Actinomycetes</taxon>
        <taxon>Kitasatosporales</taxon>
        <taxon>Streptomycetaceae</taxon>
        <taxon>Mangrovactinospora</taxon>
    </lineage>
</organism>
<dbReference type="SUPFAM" id="SSF52266">
    <property type="entry name" value="SGNH hydrolase"/>
    <property type="match status" value="1"/>
</dbReference>
<dbReference type="STRING" id="1428644.BIV57_04090"/>
<dbReference type="AlphaFoldDB" id="A0A1J7BJ78"/>
<evidence type="ECO:0000313" key="3">
    <source>
        <dbReference type="Proteomes" id="UP000243342"/>
    </source>
</evidence>
<keyword evidence="3" id="KW-1185">Reference proteome</keyword>
<reference evidence="2 3" key="1">
    <citation type="submission" date="2016-10" db="EMBL/GenBank/DDBJ databases">
        <title>Genome sequence of Streptomyces gilvigriseus MUSC 26.</title>
        <authorList>
            <person name="Lee L.-H."/>
            <person name="Ser H.-L."/>
        </authorList>
    </citation>
    <scope>NUCLEOTIDE SEQUENCE [LARGE SCALE GENOMIC DNA]</scope>
    <source>
        <strain evidence="2 3">MUSC 26</strain>
    </source>
</reference>
<comment type="caution">
    <text evidence="2">The sequence shown here is derived from an EMBL/GenBank/DDBJ whole genome shotgun (WGS) entry which is preliminary data.</text>
</comment>
<gene>
    <name evidence="2" type="ORF">BIV57_04090</name>
</gene>
<name>A0A1J7BJ78_9ACTN</name>
<dbReference type="PANTHER" id="PTHR37981">
    <property type="entry name" value="LIPASE 2"/>
    <property type="match status" value="1"/>
</dbReference>
<dbReference type="InterPro" id="IPR036514">
    <property type="entry name" value="SGNH_hydro_sf"/>
</dbReference>
<dbReference type="InterPro" id="IPR013830">
    <property type="entry name" value="SGNH_hydro"/>
</dbReference>
<dbReference type="Proteomes" id="UP000243342">
    <property type="component" value="Unassembled WGS sequence"/>
</dbReference>
<dbReference type="GO" id="GO:0016788">
    <property type="term" value="F:hydrolase activity, acting on ester bonds"/>
    <property type="evidence" value="ECO:0007669"/>
    <property type="project" value="InterPro"/>
</dbReference>
<evidence type="ECO:0000259" key="1">
    <source>
        <dbReference type="Pfam" id="PF13472"/>
    </source>
</evidence>